<dbReference type="InterPro" id="IPR036028">
    <property type="entry name" value="SH3-like_dom_sf"/>
</dbReference>
<dbReference type="PANTHER" id="PTHR19969:SF5">
    <property type="entry name" value="CRK-LIKE PROTEIN"/>
    <property type="match status" value="1"/>
</dbReference>
<evidence type="ECO:0000256" key="3">
    <source>
        <dbReference type="PROSITE-ProRule" id="PRU00191"/>
    </source>
</evidence>
<keyword evidence="7" id="KW-1185">Reference proteome</keyword>
<protein>
    <submittedName>
        <fullName evidence="8">Adapter molecule Crk</fullName>
    </submittedName>
</protein>
<dbReference type="WBParaSite" id="SMUV_0000010501-mRNA-1">
    <property type="protein sequence ID" value="SMUV_0000010501-mRNA-1"/>
    <property type="gene ID" value="SMUV_0000010501"/>
</dbReference>
<evidence type="ECO:0000256" key="1">
    <source>
        <dbReference type="ARBA" id="ARBA00022443"/>
    </source>
</evidence>
<dbReference type="GO" id="GO:0035591">
    <property type="term" value="F:signaling adaptor activity"/>
    <property type="evidence" value="ECO:0007669"/>
    <property type="project" value="TreeGrafter"/>
</dbReference>
<dbReference type="GO" id="GO:0030971">
    <property type="term" value="F:receptor tyrosine kinase binding"/>
    <property type="evidence" value="ECO:0007669"/>
    <property type="project" value="TreeGrafter"/>
</dbReference>
<evidence type="ECO:0000256" key="2">
    <source>
        <dbReference type="ARBA" id="ARBA00022999"/>
    </source>
</evidence>
<dbReference type="Proteomes" id="UP000046393">
    <property type="component" value="Unplaced"/>
</dbReference>
<dbReference type="PROSITE" id="PS50001">
    <property type="entry name" value="SH2"/>
    <property type="match status" value="1"/>
</dbReference>
<dbReference type="SMART" id="SM00252">
    <property type="entry name" value="SH2"/>
    <property type="match status" value="1"/>
</dbReference>
<dbReference type="SMART" id="SM00326">
    <property type="entry name" value="SH3"/>
    <property type="match status" value="2"/>
</dbReference>
<dbReference type="PANTHER" id="PTHR19969">
    <property type="entry name" value="SH2-SH3 ADAPTOR PROTEIN-RELATED"/>
    <property type="match status" value="1"/>
</dbReference>
<dbReference type="AlphaFoldDB" id="A0A0N5A7T9"/>
<proteinExistence type="predicted"/>
<evidence type="ECO:0000256" key="4">
    <source>
        <dbReference type="PROSITE-ProRule" id="PRU00192"/>
    </source>
</evidence>
<evidence type="ECO:0000259" key="5">
    <source>
        <dbReference type="PROSITE" id="PS50001"/>
    </source>
</evidence>
<dbReference type="InterPro" id="IPR000980">
    <property type="entry name" value="SH2"/>
</dbReference>
<dbReference type="Pfam" id="PF07653">
    <property type="entry name" value="SH3_2"/>
    <property type="match status" value="1"/>
</dbReference>
<dbReference type="InterPro" id="IPR036860">
    <property type="entry name" value="SH2_dom_sf"/>
</dbReference>
<feature type="domain" description="SH3" evidence="6">
    <location>
        <begin position="115"/>
        <end position="175"/>
    </location>
</feature>
<dbReference type="InterPro" id="IPR001452">
    <property type="entry name" value="SH3_domain"/>
</dbReference>
<evidence type="ECO:0000313" key="8">
    <source>
        <dbReference type="WBParaSite" id="SMUV_0000010501-mRNA-1"/>
    </source>
</evidence>
<dbReference type="InterPro" id="IPR051184">
    <property type="entry name" value="Tyrosine-phos_adapter"/>
</dbReference>
<dbReference type="Gene3D" id="3.30.505.10">
    <property type="entry name" value="SH2 domain"/>
    <property type="match status" value="1"/>
</dbReference>
<dbReference type="PRINTS" id="PR00401">
    <property type="entry name" value="SH2DOMAIN"/>
</dbReference>
<dbReference type="GO" id="GO:0007167">
    <property type="term" value="P:enzyme-linked receptor protein signaling pathway"/>
    <property type="evidence" value="ECO:0007669"/>
    <property type="project" value="TreeGrafter"/>
</dbReference>
<feature type="domain" description="SH2" evidence="5">
    <location>
        <begin position="14"/>
        <end position="116"/>
    </location>
</feature>
<accession>A0A0N5A7T9</accession>
<dbReference type="Pfam" id="PF00017">
    <property type="entry name" value="SH2"/>
    <property type="match status" value="1"/>
</dbReference>
<reference evidence="8" key="1">
    <citation type="submission" date="2017-02" db="UniProtKB">
        <authorList>
            <consortium name="WormBaseParasite"/>
        </authorList>
    </citation>
    <scope>IDENTIFICATION</scope>
</reference>
<keyword evidence="1 4" id="KW-0728">SH3 domain</keyword>
<dbReference type="STRING" id="451379.A0A0N5A7T9"/>
<dbReference type="SUPFAM" id="SSF50044">
    <property type="entry name" value="SH3-domain"/>
    <property type="match status" value="2"/>
</dbReference>
<keyword evidence="2 3" id="KW-0727">SH2 domain</keyword>
<dbReference type="GO" id="GO:0005737">
    <property type="term" value="C:cytoplasm"/>
    <property type="evidence" value="ECO:0007669"/>
    <property type="project" value="TreeGrafter"/>
</dbReference>
<dbReference type="PROSITE" id="PS50002">
    <property type="entry name" value="SH3"/>
    <property type="match status" value="2"/>
</dbReference>
<evidence type="ECO:0000313" key="7">
    <source>
        <dbReference type="Proteomes" id="UP000046393"/>
    </source>
</evidence>
<dbReference type="Gene3D" id="2.30.30.40">
    <property type="entry name" value="SH3 Domains"/>
    <property type="match status" value="2"/>
</dbReference>
<dbReference type="GO" id="GO:0016477">
    <property type="term" value="P:cell migration"/>
    <property type="evidence" value="ECO:0007669"/>
    <property type="project" value="TreeGrafter"/>
</dbReference>
<sequence length="317" mass="35688">MTQSAASSFDPYSWRNFYFRVDREEANRLLCNDQPLGTFLIRDSTSPGSYALSVREYLSGEQQVRHYLIEPVEMENGKMVVKIADQQFMDIPALLNFFKMRVLANVSLVRPLQKPVIKKMVALYPFEGEQPNDLGFQRNDVLEIIGMSEEKWWEARNALGATGLVPANYLVSVDEVVPRLQSSSPGTSSVSSENRLSSISVVSEGGDGSNATKLDVDIERCNCFLSNINPYIFNIVVCNFSYICFQLNFPCLARVKLDRRPNFYDTEALRLKKGQLIEVTKVHESGICEGTLNGKFGTFPFTYVEFVDNETGTSATN</sequence>
<organism evidence="7 8">
    <name type="scientific">Syphacia muris</name>
    <dbReference type="NCBI Taxonomy" id="451379"/>
    <lineage>
        <taxon>Eukaryota</taxon>
        <taxon>Metazoa</taxon>
        <taxon>Ecdysozoa</taxon>
        <taxon>Nematoda</taxon>
        <taxon>Chromadorea</taxon>
        <taxon>Rhabditida</taxon>
        <taxon>Spirurina</taxon>
        <taxon>Oxyuridomorpha</taxon>
        <taxon>Oxyuroidea</taxon>
        <taxon>Oxyuridae</taxon>
        <taxon>Syphacia</taxon>
    </lineage>
</organism>
<dbReference type="PRINTS" id="PR00452">
    <property type="entry name" value="SH3DOMAIN"/>
</dbReference>
<dbReference type="SUPFAM" id="SSF55550">
    <property type="entry name" value="SH2 domain"/>
    <property type="match status" value="1"/>
</dbReference>
<name>A0A0N5A7T9_9BILA</name>
<feature type="domain" description="SH3" evidence="6">
    <location>
        <begin position="248"/>
        <end position="309"/>
    </location>
</feature>
<evidence type="ECO:0000259" key="6">
    <source>
        <dbReference type="PROSITE" id="PS50002"/>
    </source>
</evidence>
<dbReference type="Pfam" id="PF00018">
    <property type="entry name" value="SH3_1"/>
    <property type="match status" value="1"/>
</dbReference>